<dbReference type="EMBL" id="VSSQ01022515">
    <property type="protein sequence ID" value="MPM68880.1"/>
    <property type="molecule type" value="Genomic_DNA"/>
</dbReference>
<gene>
    <name evidence="1" type="ORF">SDC9_115815</name>
</gene>
<proteinExistence type="predicted"/>
<accession>A0A645BTY0</accession>
<organism evidence="1">
    <name type="scientific">bioreactor metagenome</name>
    <dbReference type="NCBI Taxonomy" id="1076179"/>
    <lineage>
        <taxon>unclassified sequences</taxon>
        <taxon>metagenomes</taxon>
        <taxon>ecological metagenomes</taxon>
    </lineage>
</organism>
<evidence type="ECO:0000313" key="1">
    <source>
        <dbReference type="EMBL" id="MPM68880.1"/>
    </source>
</evidence>
<dbReference type="InterPro" id="IPR000600">
    <property type="entry name" value="ROK"/>
</dbReference>
<reference evidence="1" key="1">
    <citation type="submission" date="2019-08" db="EMBL/GenBank/DDBJ databases">
        <authorList>
            <person name="Kucharzyk K."/>
            <person name="Murdoch R.W."/>
            <person name="Higgins S."/>
            <person name="Loffler F."/>
        </authorList>
    </citation>
    <scope>NUCLEOTIDE SEQUENCE</scope>
</reference>
<name>A0A645BTY0_9ZZZZ</name>
<dbReference type="AlphaFoldDB" id="A0A645BTY0"/>
<dbReference type="Gene3D" id="3.30.420.40">
    <property type="match status" value="2"/>
</dbReference>
<dbReference type="SUPFAM" id="SSF53067">
    <property type="entry name" value="Actin-like ATPase domain"/>
    <property type="match status" value="1"/>
</dbReference>
<dbReference type="InterPro" id="IPR043129">
    <property type="entry name" value="ATPase_NBD"/>
</dbReference>
<comment type="caution">
    <text evidence="1">The sequence shown here is derived from an EMBL/GenBank/DDBJ whole genome shotgun (WGS) entry which is preliminary data.</text>
</comment>
<protein>
    <submittedName>
        <fullName evidence="1">Uncharacterized protein</fullName>
    </submittedName>
</protein>
<dbReference type="Pfam" id="PF00480">
    <property type="entry name" value="ROK"/>
    <property type="match status" value="2"/>
</dbReference>
<dbReference type="PANTHER" id="PTHR18964:SF149">
    <property type="entry name" value="BIFUNCTIONAL UDP-N-ACETYLGLUCOSAMINE 2-EPIMERASE_N-ACETYLMANNOSAMINE KINASE"/>
    <property type="match status" value="1"/>
</dbReference>
<dbReference type="PANTHER" id="PTHR18964">
    <property type="entry name" value="ROK (REPRESSOR, ORF, KINASE) FAMILY"/>
    <property type="match status" value="1"/>
</dbReference>
<sequence length="217" mass="24017">MKHKFHGLYQLNLKKLIGSLPCVDPDLPIRFIHDANAVLMGEQWMGNAQNYNNSAVVTLGTGVGFAHSQNKTIQCNSLGSPSVSIYSTPYKDGILEDYVSQRGVLNIYSDLNQKVMNNDLTVYDIGKQADEGEATSIRTFHIMGDILAQSLSDILQGKKIECLLLGGQISKSYHLFEQSLKEGLRDIESLQQISPVKSIENAAFYGIQASINDDNKY</sequence>